<dbReference type="InterPro" id="IPR003953">
    <property type="entry name" value="FAD-dep_OxRdtase_2_FAD-bd"/>
</dbReference>
<dbReference type="SUPFAM" id="SSF56425">
    <property type="entry name" value="Succinate dehydrogenase/fumarate reductase flavoprotein, catalytic domain"/>
    <property type="match status" value="1"/>
</dbReference>
<dbReference type="Proteomes" id="UP000663090">
    <property type="component" value="Chromosome"/>
</dbReference>
<keyword evidence="8" id="KW-1185">Reference proteome</keyword>
<evidence type="ECO:0000256" key="5">
    <source>
        <dbReference type="SAM" id="MobiDB-lite"/>
    </source>
</evidence>
<reference evidence="7 8" key="1">
    <citation type="submission" date="2021-02" db="EMBL/GenBank/DDBJ databases">
        <title>De Novo genome assembly of isolated myxobacteria.</title>
        <authorList>
            <person name="Stevens D.C."/>
        </authorList>
    </citation>
    <scope>NUCLEOTIDE SEQUENCE [LARGE SCALE GENOMIC DNA]</scope>
    <source>
        <strain evidence="7 8">SCHIC003</strain>
    </source>
</reference>
<dbReference type="Gene3D" id="3.50.50.60">
    <property type="entry name" value="FAD/NAD(P)-binding domain"/>
    <property type="match status" value="2"/>
</dbReference>
<evidence type="ECO:0000256" key="4">
    <source>
        <dbReference type="ARBA" id="ARBA00023002"/>
    </source>
</evidence>
<dbReference type="PANTHER" id="PTHR43400:SF10">
    <property type="entry name" value="3-OXOSTEROID 1-DEHYDROGENASE"/>
    <property type="match status" value="1"/>
</dbReference>
<dbReference type="PRINTS" id="PR00420">
    <property type="entry name" value="RNGMNOXGNASE"/>
</dbReference>
<dbReference type="RefSeq" id="WP_206716731.1">
    <property type="nucleotide sequence ID" value="NZ_CP071091.1"/>
</dbReference>
<dbReference type="InterPro" id="IPR050315">
    <property type="entry name" value="FAD-oxidoreductase_2"/>
</dbReference>
<dbReference type="PANTHER" id="PTHR43400">
    <property type="entry name" value="FUMARATE REDUCTASE"/>
    <property type="match status" value="1"/>
</dbReference>
<keyword evidence="3" id="KW-0274">FAD</keyword>
<dbReference type="InterPro" id="IPR027477">
    <property type="entry name" value="Succ_DH/fumarate_Rdtase_cat_sf"/>
</dbReference>
<evidence type="ECO:0000256" key="1">
    <source>
        <dbReference type="ARBA" id="ARBA00001974"/>
    </source>
</evidence>
<gene>
    <name evidence="7" type="ORF">JY572_02575</name>
</gene>
<evidence type="ECO:0000313" key="8">
    <source>
        <dbReference type="Proteomes" id="UP000663090"/>
    </source>
</evidence>
<proteinExistence type="predicted"/>
<sequence>MSLAEVEADVVVVGAGAAGLMAALTASDAGARVVVVEKTDKLGGTAAVSGGVVWIPNNHRMARLGISDSREAALAYVRKLADGRSEDGLLGAFIDTAPAMFRFLEARTPVRLQPLGVYPDYHSEFAGGRTGGRSLDPGLFDANRLKEWKDSLRRGPLHGTAALTVAEAAEWGVFTRPRELPIDVLTERARQGLVGYGAALVGGLLEALIERGVELLRGVAGRELLVDARRVVGLRAEREGRSLLLRARRGVILASGGFEWNKSMASRFLAGPLTHPLSPPANEGDGLTMAMALGADLGNMSEAWWCPALAIPGESYEGQPLSRADFSARCLPHSILVNREGRRFANEAQNYNDLVKTFFTFDPVSYERPNLPAWLIVDQSFRDRYALGSLLPGSATPPWLATAASLEELARRIQISPEGLADTVKQFNPPAREGEDPTFHRGGSAYERFHGDRAHRPSPNLGPIERPPFYALQVFAGALGTKGGVRVDENARVLRVDGTPIDGLYAAGNVMASVMGAGYPGAGSTLGAAMTFGFIAARHAVGARAHPGGDT</sequence>
<feature type="domain" description="FAD-dependent oxidoreductase 2 FAD-binding" evidence="6">
    <location>
        <begin position="9"/>
        <end position="526"/>
    </location>
</feature>
<feature type="region of interest" description="Disordered" evidence="5">
    <location>
        <begin position="428"/>
        <end position="462"/>
    </location>
</feature>
<evidence type="ECO:0000256" key="2">
    <source>
        <dbReference type="ARBA" id="ARBA00022630"/>
    </source>
</evidence>
<dbReference type="EMBL" id="CP071091">
    <property type="protein sequence ID" value="QSQ14988.1"/>
    <property type="molecule type" value="Genomic_DNA"/>
</dbReference>
<accession>A0ABX7N8M0</accession>
<dbReference type="InterPro" id="IPR036188">
    <property type="entry name" value="FAD/NAD-bd_sf"/>
</dbReference>
<keyword evidence="4" id="KW-0560">Oxidoreductase</keyword>
<dbReference type="SUPFAM" id="SSF51905">
    <property type="entry name" value="FAD/NAD(P)-binding domain"/>
    <property type="match status" value="1"/>
</dbReference>
<keyword evidence="2" id="KW-0285">Flavoprotein</keyword>
<evidence type="ECO:0000259" key="6">
    <source>
        <dbReference type="Pfam" id="PF00890"/>
    </source>
</evidence>
<evidence type="ECO:0000256" key="3">
    <source>
        <dbReference type="ARBA" id="ARBA00022827"/>
    </source>
</evidence>
<dbReference type="Pfam" id="PF00890">
    <property type="entry name" value="FAD_binding_2"/>
    <property type="match status" value="1"/>
</dbReference>
<evidence type="ECO:0000313" key="7">
    <source>
        <dbReference type="EMBL" id="QSQ14988.1"/>
    </source>
</evidence>
<comment type="cofactor">
    <cofactor evidence="1">
        <name>FAD</name>
        <dbReference type="ChEBI" id="CHEBI:57692"/>
    </cofactor>
</comment>
<organism evidence="7 8">
    <name type="scientific">Myxococcus landrumensis</name>
    <dbReference type="NCBI Taxonomy" id="2813577"/>
    <lineage>
        <taxon>Bacteria</taxon>
        <taxon>Pseudomonadati</taxon>
        <taxon>Myxococcota</taxon>
        <taxon>Myxococcia</taxon>
        <taxon>Myxococcales</taxon>
        <taxon>Cystobacterineae</taxon>
        <taxon>Myxococcaceae</taxon>
        <taxon>Myxococcus</taxon>
    </lineage>
</organism>
<name>A0ABX7N8M0_9BACT</name>
<protein>
    <submittedName>
        <fullName evidence="7">FAD-dependent oxidoreductase</fullName>
    </submittedName>
</protein>